<feature type="transmembrane region" description="Helical" evidence="1">
    <location>
        <begin position="132"/>
        <end position="150"/>
    </location>
</feature>
<dbReference type="AlphaFoldDB" id="A0A166EWW0"/>
<dbReference type="InterPro" id="IPR011313">
    <property type="entry name" value="Prd_NiFe_hyd_3_EhaF"/>
</dbReference>
<gene>
    <name evidence="2" type="ORF">MBFIL_03360</name>
</gene>
<keyword evidence="1" id="KW-0812">Transmembrane</keyword>
<feature type="transmembrane region" description="Helical" evidence="1">
    <location>
        <begin position="20"/>
        <end position="38"/>
    </location>
</feature>
<dbReference type="PIRSF" id="PIRSF019373">
    <property type="entry name" value="EhaF"/>
    <property type="match status" value="1"/>
</dbReference>
<dbReference type="RefSeq" id="WP_066970879.1">
    <property type="nucleotide sequence ID" value="NZ_LWMT01000044.1"/>
</dbReference>
<dbReference type="Pfam" id="PF09879">
    <property type="entry name" value="EhaF"/>
    <property type="match status" value="1"/>
</dbReference>
<sequence>MKIGEILNKLACPRRIPKIFSVVLGLFLLIGLITPIALNNDQVYPRPAPQEQMLAGDSIAPYDRGGEILKSPGITKAQYPNNSKSLGMVNSYMSPIADGVRNASPYFGTSIYSSPGGLIDEILYYTRGFDTILESTILMMSFIIASWIGINFTMRRKDDVDEVKLEEND</sequence>
<keyword evidence="3" id="KW-1185">Reference proteome</keyword>
<dbReference type="PATRIC" id="fig|55758.3.peg.375"/>
<proteinExistence type="predicted"/>
<dbReference type="Proteomes" id="UP000077066">
    <property type="component" value="Unassembled WGS sequence"/>
</dbReference>
<protein>
    <submittedName>
        <fullName evidence="2">Uncharacterized protein</fullName>
    </submittedName>
</protein>
<evidence type="ECO:0000313" key="3">
    <source>
        <dbReference type="Proteomes" id="UP000077066"/>
    </source>
</evidence>
<comment type="caution">
    <text evidence="2">The sequence shown here is derived from an EMBL/GenBank/DDBJ whole genome shotgun (WGS) entry which is preliminary data.</text>
</comment>
<accession>A0A166EWW0</accession>
<organism evidence="2 3">
    <name type="scientific">Methanobrevibacter filiformis</name>
    <dbReference type="NCBI Taxonomy" id="55758"/>
    <lineage>
        <taxon>Archaea</taxon>
        <taxon>Methanobacteriati</taxon>
        <taxon>Methanobacteriota</taxon>
        <taxon>Methanomada group</taxon>
        <taxon>Methanobacteria</taxon>
        <taxon>Methanobacteriales</taxon>
        <taxon>Methanobacteriaceae</taxon>
        <taxon>Methanobrevibacter</taxon>
    </lineage>
</organism>
<reference evidence="2 3" key="1">
    <citation type="submission" date="2016-04" db="EMBL/GenBank/DDBJ databases">
        <title>Genome sequence of Methanobrevibacter filiformis DSM 11501.</title>
        <authorList>
            <person name="Poehlein A."/>
            <person name="Seedorf H."/>
            <person name="Daniel R."/>
        </authorList>
    </citation>
    <scope>NUCLEOTIDE SEQUENCE [LARGE SCALE GENOMIC DNA]</scope>
    <source>
        <strain evidence="2 3">DSM 11501</strain>
    </source>
</reference>
<name>A0A166EWW0_9EURY</name>
<dbReference type="EMBL" id="LWMT01000044">
    <property type="protein sequence ID" value="KZX17100.1"/>
    <property type="molecule type" value="Genomic_DNA"/>
</dbReference>
<dbReference type="STRING" id="55758.MBFIL_03360"/>
<keyword evidence="1" id="KW-1133">Transmembrane helix</keyword>
<evidence type="ECO:0000313" key="2">
    <source>
        <dbReference type="EMBL" id="KZX17100.1"/>
    </source>
</evidence>
<dbReference type="OrthoDB" id="116966at2157"/>
<keyword evidence="1" id="KW-0472">Membrane</keyword>
<evidence type="ECO:0000256" key="1">
    <source>
        <dbReference type="SAM" id="Phobius"/>
    </source>
</evidence>